<feature type="transmembrane region" description="Helical" evidence="8">
    <location>
        <begin position="475"/>
        <end position="493"/>
    </location>
</feature>
<sequence>MLFRFVRLLLVLVLTVAMPALVLAQTGIPLLGETAQPAAPAPQPSQQTAPQQAAPNGTAQPSQPPVQAAPPAPQAAPVQAQPSDELVAEQQKALKDLVAKTDDFAKQIDDNQEDDSALVEIRTELEDLSRQALGTATVFRPRLTEINARLEQLGPPPAQGQPAEPDIVATERKALTTEKAEINAIVAGAQTLSVRIATMGDKISTLRGELFRKTLTKRYALNDLLSTKLAVDANAEFSNLYSAVSSWFSFVLKFKYQAALAATLMALAAALILHILVRRIFGRIFEPDPAVEEPTYLSRLSAAFWSTLLPTFGLGVFLTLAYFFYDYYAVLRGDIGLFLRSIIGVILIVFCVYRLTNAALSPNVPNWRLIPVESGPARWLVALSTAMAVVLGVNGFLAVVNEQMGSPLSLTVGRSFVATIIVGLILIMMGLVRPFRAKSGEWRPWPAWLRFLAYALGIITIVAALLGYIGFANFLAGQIVVTSTLLITAYIGFLSARAIGAEGGFAETSVGRWIAGRTSLEEGTLDQLGLATSIALNLLIVVVFLPMLLLMWGFQFADIQAWAYRIATGVTVGSVTISLFGILTGLIVFILGYFLTRWFQSWLDDSVMARGKVDTGVRNSIRLVVGYAGMALAAVVGISSAGINLSNLALIAGGLSLGLGFGLQNVVSNFVSGLILLAERPFKVGDWIVAGDVSGTVKKISVRATEIETFQRQSVILPNSNLINSAVGNWTHRNKLGRVEIKVGVAYGSDVRRVHEILLEIARGHQLVLKNPEPFVQFVNFGQNALDFEIRVFLADILNGGSVQNDIRFAIIDAFDKEGIEIPSAPRQQVPHAEKEPWPTDDDKTEALHAEEQAAKEEAERNQPKNRRKPRRPDPT</sequence>
<dbReference type="RefSeq" id="WP_239367003.1">
    <property type="nucleotide sequence ID" value="NZ_JAKREW010000016.1"/>
</dbReference>
<organism evidence="12 13">
    <name type="scientific">Mesorhizobium retamae</name>
    <dbReference type="NCBI Taxonomy" id="2912854"/>
    <lineage>
        <taxon>Bacteria</taxon>
        <taxon>Pseudomonadati</taxon>
        <taxon>Pseudomonadota</taxon>
        <taxon>Alphaproteobacteria</taxon>
        <taxon>Hyphomicrobiales</taxon>
        <taxon>Phyllobacteriaceae</taxon>
        <taxon>Mesorhizobium</taxon>
    </lineage>
</organism>
<dbReference type="PANTHER" id="PTHR30347">
    <property type="entry name" value="POTASSIUM CHANNEL RELATED"/>
    <property type="match status" value="1"/>
</dbReference>
<gene>
    <name evidence="12" type="ORF">L4923_16520</name>
</gene>
<reference evidence="12 13" key="1">
    <citation type="submission" date="2022-02" db="EMBL/GenBank/DDBJ databases">
        <title>Draft genome sequence of Mezorhizobium retamae strain IRAMC:0171 isolated from Retama raetam nodules.</title>
        <authorList>
            <person name="Bengaied R."/>
            <person name="Sbissi I."/>
            <person name="Huber K."/>
            <person name="Ghodbane F."/>
            <person name="Nouioui I."/>
            <person name="Tarhouni M."/>
            <person name="Gtari M."/>
        </authorList>
    </citation>
    <scope>NUCLEOTIDE SEQUENCE [LARGE SCALE GENOMIC DNA]</scope>
    <source>
        <strain evidence="12 13">IRAMC:0171</strain>
    </source>
</reference>
<dbReference type="PANTHER" id="PTHR30347:SF1">
    <property type="entry name" value="MECHANOSENSITIVE CHANNEL MSCK"/>
    <property type="match status" value="1"/>
</dbReference>
<evidence type="ECO:0000313" key="12">
    <source>
        <dbReference type="EMBL" id="MCG7506633.1"/>
    </source>
</evidence>
<feature type="compositionally biased region" description="Basic residues" evidence="7">
    <location>
        <begin position="864"/>
        <end position="876"/>
    </location>
</feature>
<evidence type="ECO:0000259" key="11">
    <source>
        <dbReference type="Pfam" id="PF21082"/>
    </source>
</evidence>
<feature type="compositionally biased region" description="Low complexity" evidence="7">
    <location>
        <begin position="35"/>
        <end position="61"/>
    </location>
</feature>
<keyword evidence="4 8" id="KW-0812">Transmembrane</keyword>
<dbReference type="Gene3D" id="3.30.70.100">
    <property type="match status" value="1"/>
</dbReference>
<dbReference type="SUPFAM" id="SSF82689">
    <property type="entry name" value="Mechanosensitive channel protein MscS (YggB), C-terminal domain"/>
    <property type="match status" value="1"/>
</dbReference>
<feature type="domain" description="Mechanosensitive ion channel MscS C-terminal" evidence="11">
    <location>
        <begin position="739"/>
        <end position="822"/>
    </location>
</feature>
<feature type="transmembrane region" description="Helical" evidence="8">
    <location>
        <begin position="649"/>
        <end position="677"/>
    </location>
</feature>
<evidence type="ECO:0000256" key="9">
    <source>
        <dbReference type="SAM" id="SignalP"/>
    </source>
</evidence>
<feature type="transmembrane region" description="Helical" evidence="8">
    <location>
        <begin position="377"/>
        <end position="400"/>
    </location>
</feature>
<evidence type="ECO:0000256" key="3">
    <source>
        <dbReference type="ARBA" id="ARBA00022475"/>
    </source>
</evidence>
<dbReference type="InterPro" id="IPR049278">
    <property type="entry name" value="MS_channel_C"/>
</dbReference>
<name>A0ABS9QGS4_9HYPH</name>
<feature type="compositionally biased region" description="Pro residues" evidence="7">
    <location>
        <begin position="62"/>
        <end position="74"/>
    </location>
</feature>
<evidence type="ECO:0000256" key="7">
    <source>
        <dbReference type="SAM" id="MobiDB-lite"/>
    </source>
</evidence>
<dbReference type="Gene3D" id="2.30.30.60">
    <property type="match status" value="1"/>
</dbReference>
<feature type="transmembrane region" description="Helical" evidence="8">
    <location>
        <begin position="302"/>
        <end position="325"/>
    </location>
</feature>
<dbReference type="InterPro" id="IPR006685">
    <property type="entry name" value="MscS_channel_2nd"/>
</dbReference>
<evidence type="ECO:0000256" key="8">
    <source>
        <dbReference type="SAM" id="Phobius"/>
    </source>
</evidence>
<proteinExistence type="inferred from homology"/>
<keyword evidence="5 8" id="KW-1133">Transmembrane helix</keyword>
<feature type="region of interest" description="Disordered" evidence="7">
    <location>
        <begin position="35"/>
        <end position="89"/>
    </location>
</feature>
<evidence type="ECO:0000256" key="1">
    <source>
        <dbReference type="ARBA" id="ARBA00004651"/>
    </source>
</evidence>
<feature type="region of interest" description="Disordered" evidence="7">
    <location>
        <begin position="823"/>
        <end position="876"/>
    </location>
</feature>
<protein>
    <submittedName>
        <fullName evidence="12">Mechanosensitive ion channel family protein</fullName>
    </submittedName>
</protein>
<dbReference type="InterPro" id="IPR023408">
    <property type="entry name" value="MscS_beta-dom_sf"/>
</dbReference>
<feature type="transmembrane region" description="Helical" evidence="8">
    <location>
        <begin position="412"/>
        <end position="435"/>
    </location>
</feature>
<dbReference type="Pfam" id="PF21082">
    <property type="entry name" value="MS_channel_3rd"/>
    <property type="match status" value="1"/>
</dbReference>
<feature type="transmembrane region" description="Helical" evidence="8">
    <location>
        <begin position="447"/>
        <end position="469"/>
    </location>
</feature>
<evidence type="ECO:0000313" key="13">
    <source>
        <dbReference type="Proteomes" id="UP001201701"/>
    </source>
</evidence>
<dbReference type="Pfam" id="PF00924">
    <property type="entry name" value="MS_channel_2nd"/>
    <property type="match status" value="1"/>
</dbReference>
<evidence type="ECO:0000256" key="4">
    <source>
        <dbReference type="ARBA" id="ARBA00022692"/>
    </source>
</evidence>
<dbReference type="InterPro" id="IPR011014">
    <property type="entry name" value="MscS_channel_TM-2"/>
</dbReference>
<dbReference type="InterPro" id="IPR010920">
    <property type="entry name" value="LSM_dom_sf"/>
</dbReference>
<feature type="domain" description="Mechanosensitive ion channel MscS" evidence="10">
    <location>
        <begin position="665"/>
        <end position="732"/>
    </location>
</feature>
<feature type="transmembrane region" description="Helical" evidence="8">
    <location>
        <begin position="337"/>
        <end position="356"/>
    </location>
</feature>
<evidence type="ECO:0000256" key="2">
    <source>
        <dbReference type="ARBA" id="ARBA00008017"/>
    </source>
</evidence>
<dbReference type="SUPFAM" id="SSF82861">
    <property type="entry name" value="Mechanosensitive channel protein MscS (YggB), transmembrane region"/>
    <property type="match status" value="1"/>
</dbReference>
<comment type="subcellular location">
    <subcellularLocation>
        <location evidence="1">Cell membrane</location>
        <topology evidence="1">Multi-pass membrane protein</topology>
    </subcellularLocation>
</comment>
<evidence type="ECO:0000256" key="5">
    <source>
        <dbReference type="ARBA" id="ARBA00022989"/>
    </source>
</evidence>
<dbReference type="InterPro" id="IPR052702">
    <property type="entry name" value="MscS-like_channel"/>
</dbReference>
<comment type="similarity">
    <text evidence="2">Belongs to the MscS (TC 1.A.23) family.</text>
</comment>
<dbReference type="EMBL" id="JAKREW010000016">
    <property type="protein sequence ID" value="MCG7506633.1"/>
    <property type="molecule type" value="Genomic_DNA"/>
</dbReference>
<feature type="transmembrane region" description="Helical" evidence="8">
    <location>
        <begin position="577"/>
        <end position="599"/>
    </location>
</feature>
<feature type="chain" id="PRO_5047214130" evidence="9">
    <location>
        <begin position="25"/>
        <end position="876"/>
    </location>
</feature>
<keyword evidence="9" id="KW-0732">Signal</keyword>
<feature type="signal peptide" evidence="9">
    <location>
        <begin position="1"/>
        <end position="24"/>
    </location>
</feature>
<feature type="transmembrane region" description="Helical" evidence="8">
    <location>
        <begin position="534"/>
        <end position="557"/>
    </location>
</feature>
<comment type="caution">
    <text evidence="12">The sequence shown here is derived from an EMBL/GenBank/DDBJ whole genome shotgun (WGS) entry which is preliminary data.</text>
</comment>
<dbReference type="Gene3D" id="1.10.287.1260">
    <property type="match status" value="1"/>
</dbReference>
<dbReference type="InterPro" id="IPR006686">
    <property type="entry name" value="MscS_channel_CS"/>
</dbReference>
<feature type="compositionally biased region" description="Basic and acidic residues" evidence="7">
    <location>
        <begin position="832"/>
        <end position="863"/>
    </location>
</feature>
<feature type="transmembrane region" description="Helical" evidence="8">
    <location>
        <begin position="620"/>
        <end position="643"/>
    </location>
</feature>
<keyword evidence="3" id="KW-1003">Cell membrane</keyword>
<dbReference type="SUPFAM" id="SSF50182">
    <property type="entry name" value="Sm-like ribonucleoproteins"/>
    <property type="match status" value="1"/>
</dbReference>
<keyword evidence="6 8" id="KW-0472">Membrane</keyword>
<evidence type="ECO:0000256" key="6">
    <source>
        <dbReference type="ARBA" id="ARBA00023136"/>
    </source>
</evidence>
<dbReference type="InterPro" id="IPR011066">
    <property type="entry name" value="MscS_channel_C_sf"/>
</dbReference>
<dbReference type="PROSITE" id="PS01246">
    <property type="entry name" value="UPF0003"/>
    <property type="match status" value="1"/>
</dbReference>
<accession>A0ABS9QGS4</accession>
<dbReference type="Proteomes" id="UP001201701">
    <property type="component" value="Unassembled WGS sequence"/>
</dbReference>
<evidence type="ECO:0000259" key="10">
    <source>
        <dbReference type="Pfam" id="PF00924"/>
    </source>
</evidence>
<feature type="transmembrane region" description="Helical" evidence="8">
    <location>
        <begin position="258"/>
        <end position="281"/>
    </location>
</feature>
<keyword evidence="13" id="KW-1185">Reference proteome</keyword>